<dbReference type="PROSITE" id="PS00600">
    <property type="entry name" value="AA_TRANSFER_CLASS_3"/>
    <property type="match status" value="1"/>
</dbReference>
<dbReference type="GO" id="GO:0005759">
    <property type="term" value="C:mitochondrial matrix"/>
    <property type="evidence" value="ECO:0007669"/>
    <property type="project" value="TreeGrafter"/>
</dbReference>
<dbReference type="CDD" id="cd00610">
    <property type="entry name" value="OAT_like"/>
    <property type="match status" value="1"/>
</dbReference>
<comment type="cofactor">
    <cofactor evidence="1">
        <name>pyridoxal 5'-phosphate</name>
        <dbReference type="ChEBI" id="CHEBI:597326"/>
    </cofactor>
</comment>
<dbReference type="SUPFAM" id="SSF53383">
    <property type="entry name" value="PLP-dependent transferases"/>
    <property type="match status" value="1"/>
</dbReference>
<keyword evidence="8" id="KW-0028">Amino-acid biosynthesis</keyword>
<dbReference type="InterPro" id="IPR050103">
    <property type="entry name" value="Class-III_PLP-dep_AT"/>
</dbReference>
<evidence type="ECO:0000313" key="13">
    <source>
        <dbReference type="Proteomes" id="UP001360560"/>
    </source>
</evidence>
<dbReference type="PIRSF" id="PIRSF000521">
    <property type="entry name" value="Transaminase_4ab_Lys_Orn"/>
    <property type="match status" value="1"/>
</dbReference>
<sequence length="451" mass="48864">MFGRKLPIRQTALLSSTLRRDLLKSAARRYQSTTATYQEPGPESKTAKYIEENGSSIVATYSRPNFVVAKGKGSYLYDLEGRQYIDFSAGIAVNSLGHSNPEVAQIISDQANELVHTSSGFHNLYSSKLSKTICDTTKAFGGMHDASAVFLGNSGTEANEAALKFAKKFGKLQNPDKYEVIAFKDSFHGRTFGALSVTANHKYQDPFAPMAPSVKFAEPENLESVEKLIDTNKTCAIIIEPIQGEGGINPISLEFLTNLRKLANKHNALLIFDEIQCGMGRSGKLWAHSYLPKEAHPDIFTSAKALGNGFPVSATIVSPKVNAILAPGDHGSTYGGNPIAARVGLYVLSQIATDEFLKGVNEKSQIFLKKLEEIKAKHSDKVTTIKGKGLMLGIQFKESPAKLVDAARERGLIVIAAGGNTIRFVPSLNIDSATIEEGLNIFENTISAVFD</sequence>
<dbReference type="InterPro" id="IPR005814">
    <property type="entry name" value="Aminotrans_3"/>
</dbReference>
<accession>A0AAV5QST3</accession>
<comment type="subcellular location">
    <subcellularLocation>
        <location evidence="2">Mitochondrion</location>
    </subcellularLocation>
</comment>
<keyword evidence="10 11" id="KW-0663">Pyridoxal phosphate</keyword>
<dbReference type="Proteomes" id="UP001360560">
    <property type="component" value="Unassembled WGS sequence"/>
</dbReference>
<dbReference type="EMBL" id="BTFZ01000012">
    <property type="protein sequence ID" value="GMM37544.1"/>
    <property type="molecule type" value="Genomic_DNA"/>
</dbReference>
<dbReference type="InterPro" id="IPR004636">
    <property type="entry name" value="AcOrn/SuccOrn_fam"/>
</dbReference>
<dbReference type="EC" id="2.6.1.11" evidence="5"/>
<keyword evidence="9" id="KW-0808">Transferase</keyword>
<proteinExistence type="inferred from homology"/>
<dbReference type="GO" id="GO:0030170">
    <property type="term" value="F:pyridoxal phosphate binding"/>
    <property type="evidence" value="ECO:0007669"/>
    <property type="project" value="InterPro"/>
</dbReference>
<evidence type="ECO:0000256" key="3">
    <source>
        <dbReference type="ARBA" id="ARBA00005024"/>
    </source>
</evidence>
<dbReference type="Pfam" id="PF00202">
    <property type="entry name" value="Aminotran_3"/>
    <property type="match status" value="1"/>
</dbReference>
<dbReference type="GO" id="GO:0003992">
    <property type="term" value="F:N2-acetyl-L-ornithine:2-oxoglutarate 5-aminotransferase activity"/>
    <property type="evidence" value="ECO:0007669"/>
    <property type="project" value="UniProtKB-EC"/>
</dbReference>
<reference evidence="12 13" key="1">
    <citation type="journal article" date="2023" name="Elife">
        <title>Identification of key yeast species and microbe-microbe interactions impacting larval growth of Drosophila in the wild.</title>
        <authorList>
            <person name="Mure A."/>
            <person name="Sugiura Y."/>
            <person name="Maeda R."/>
            <person name="Honda K."/>
            <person name="Sakurai N."/>
            <person name="Takahashi Y."/>
            <person name="Watada M."/>
            <person name="Katoh T."/>
            <person name="Gotoh A."/>
            <person name="Gotoh Y."/>
            <person name="Taniguchi I."/>
            <person name="Nakamura K."/>
            <person name="Hayashi T."/>
            <person name="Katayama T."/>
            <person name="Uemura T."/>
            <person name="Hattori Y."/>
        </authorList>
    </citation>
    <scope>NUCLEOTIDE SEQUENCE [LARGE SCALE GENOMIC DNA]</scope>
    <source>
        <strain evidence="12 13">SC-9</strain>
    </source>
</reference>
<dbReference type="HAMAP" id="MF_01107">
    <property type="entry name" value="ArgD_aminotrans_3"/>
    <property type="match status" value="1"/>
</dbReference>
<dbReference type="NCBIfam" id="NF002325">
    <property type="entry name" value="PRK01278.1"/>
    <property type="match status" value="1"/>
</dbReference>
<dbReference type="GO" id="GO:0042802">
    <property type="term" value="F:identical protein binding"/>
    <property type="evidence" value="ECO:0007669"/>
    <property type="project" value="TreeGrafter"/>
</dbReference>
<name>A0AAV5QST3_9ASCO</name>
<dbReference type="InterPro" id="IPR015422">
    <property type="entry name" value="PyrdxlP-dep_Trfase_small"/>
</dbReference>
<dbReference type="AlphaFoldDB" id="A0AAV5QST3"/>
<evidence type="ECO:0000256" key="1">
    <source>
        <dbReference type="ARBA" id="ARBA00001933"/>
    </source>
</evidence>
<dbReference type="NCBIfam" id="TIGR00707">
    <property type="entry name" value="argD"/>
    <property type="match status" value="1"/>
</dbReference>
<evidence type="ECO:0000256" key="11">
    <source>
        <dbReference type="RuleBase" id="RU003560"/>
    </source>
</evidence>
<dbReference type="Gene3D" id="3.90.1150.10">
    <property type="entry name" value="Aspartate Aminotransferase, domain 1"/>
    <property type="match status" value="1"/>
</dbReference>
<dbReference type="InterPro" id="IPR015421">
    <property type="entry name" value="PyrdxlP-dep_Trfase_major"/>
</dbReference>
<dbReference type="FunFam" id="3.40.640.10:FF:000004">
    <property type="entry name" value="Acetylornithine aminotransferase"/>
    <property type="match status" value="1"/>
</dbReference>
<gene>
    <name evidence="12" type="ORF">DASC09_048690</name>
</gene>
<evidence type="ECO:0000256" key="9">
    <source>
        <dbReference type="ARBA" id="ARBA00022679"/>
    </source>
</evidence>
<evidence type="ECO:0000313" key="12">
    <source>
        <dbReference type="EMBL" id="GMM37544.1"/>
    </source>
</evidence>
<evidence type="ECO:0000256" key="10">
    <source>
        <dbReference type="ARBA" id="ARBA00022898"/>
    </source>
</evidence>
<comment type="caution">
    <text evidence="12">The sequence shown here is derived from an EMBL/GenBank/DDBJ whole genome shotgun (WGS) entry which is preliminary data.</text>
</comment>
<protein>
    <recommendedName>
        <fullName evidence="6">Acetylornithine aminotransferase, mitochondrial</fullName>
        <ecNumber evidence="5">2.6.1.11</ecNumber>
    </recommendedName>
</protein>
<dbReference type="PANTHER" id="PTHR11986:SF79">
    <property type="entry name" value="ACETYLORNITHINE AMINOTRANSFERASE, MITOCHONDRIAL"/>
    <property type="match status" value="1"/>
</dbReference>
<keyword evidence="13" id="KW-1185">Reference proteome</keyword>
<comment type="pathway">
    <text evidence="3">Amino-acid biosynthesis; L-arginine biosynthesis; N(2)-acetyl-L-ornithine from L-glutamate: step 4/4.</text>
</comment>
<evidence type="ECO:0000256" key="5">
    <source>
        <dbReference type="ARBA" id="ARBA00012919"/>
    </source>
</evidence>
<evidence type="ECO:0000256" key="2">
    <source>
        <dbReference type="ARBA" id="ARBA00004173"/>
    </source>
</evidence>
<dbReference type="GeneID" id="90075519"/>
<comment type="similarity">
    <text evidence="4 11">Belongs to the class-III pyridoxal-phosphate-dependent aminotransferase family.</text>
</comment>
<dbReference type="InterPro" id="IPR049704">
    <property type="entry name" value="Aminotrans_3_PPA_site"/>
</dbReference>
<evidence type="ECO:0000256" key="8">
    <source>
        <dbReference type="ARBA" id="ARBA00022605"/>
    </source>
</evidence>
<evidence type="ECO:0000256" key="4">
    <source>
        <dbReference type="ARBA" id="ARBA00008954"/>
    </source>
</evidence>
<evidence type="ECO:0000256" key="6">
    <source>
        <dbReference type="ARBA" id="ARBA00021753"/>
    </source>
</evidence>
<dbReference type="Gene3D" id="3.40.640.10">
    <property type="entry name" value="Type I PLP-dependent aspartate aminotransferase-like (Major domain)"/>
    <property type="match status" value="1"/>
</dbReference>
<keyword evidence="7" id="KW-0032">Aminotransferase</keyword>
<evidence type="ECO:0000256" key="7">
    <source>
        <dbReference type="ARBA" id="ARBA00022576"/>
    </source>
</evidence>
<dbReference type="InterPro" id="IPR015424">
    <property type="entry name" value="PyrdxlP-dep_Trfase"/>
</dbReference>
<organism evidence="12 13">
    <name type="scientific">Saccharomycopsis crataegensis</name>
    <dbReference type="NCBI Taxonomy" id="43959"/>
    <lineage>
        <taxon>Eukaryota</taxon>
        <taxon>Fungi</taxon>
        <taxon>Dikarya</taxon>
        <taxon>Ascomycota</taxon>
        <taxon>Saccharomycotina</taxon>
        <taxon>Saccharomycetes</taxon>
        <taxon>Saccharomycopsidaceae</taxon>
        <taxon>Saccharomycopsis</taxon>
    </lineage>
</organism>
<dbReference type="PANTHER" id="PTHR11986">
    <property type="entry name" value="AMINOTRANSFERASE CLASS III"/>
    <property type="match status" value="1"/>
</dbReference>
<dbReference type="RefSeq" id="XP_064854540.1">
    <property type="nucleotide sequence ID" value="XM_064998468.1"/>
</dbReference>
<dbReference type="GO" id="GO:0006526">
    <property type="term" value="P:L-arginine biosynthetic process"/>
    <property type="evidence" value="ECO:0007669"/>
    <property type="project" value="UniProtKB-ARBA"/>
</dbReference>